<organism evidence="2 3">
    <name type="scientific">Caenorhabditis elegans</name>
    <dbReference type="NCBI Taxonomy" id="6239"/>
    <lineage>
        <taxon>Eukaryota</taxon>
        <taxon>Metazoa</taxon>
        <taxon>Ecdysozoa</taxon>
        <taxon>Nematoda</taxon>
        <taxon>Chromadorea</taxon>
        <taxon>Rhabditida</taxon>
        <taxon>Rhabditina</taxon>
        <taxon>Rhabditomorpha</taxon>
        <taxon>Rhabditoidea</taxon>
        <taxon>Rhabditidae</taxon>
        <taxon>Peloderinae</taxon>
        <taxon>Caenorhabditis</taxon>
    </lineage>
</organism>
<name>O45511_CAEEL</name>
<feature type="transmembrane region" description="Helical" evidence="1">
    <location>
        <begin position="12"/>
        <end position="30"/>
    </location>
</feature>
<dbReference type="SMR" id="O45511"/>
<evidence type="ECO:0000313" key="3">
    <source>
        <dbReference type="Proteomes" id="UP000001940"/>
    </source>
</evidence>
<dbReference type="PIR" id="T22069">
    <property type="entry name" value="T22069"/>
</dbReference>
<keyword evidence="1" id="KW-0472">Membrane</keyword>
<keyword evidence="1" id="KW-0812">Transmembrane</keyword>
<dbReference type="EMBL" id="BX284601">
    <property type="protein sequence ID" value="CAB04378.1"/>
    <property type="molecule type" value="Genomic_DNA"/>
</dbReference>
<dbReference type="WormBase" id="F41D3.7">
    <property type="protein sequence ID" value="CE16026"/>
    <property type="gene ID" value="WBGene00009612"/>
</dbReference>
<dbReference type="Proteomes" id="UP000001940">
    <property type="component" value="Chromosome I"/>
</dbReference>
<dbReference type="AlphaFoldDB" id="O45511"/>
<dbReference type="UCSC" id="F41D3.7">
    <property type="organism name" value="c. elegans"/>
</dbReference>
<dbReference type="CTD" id="185607"/>
<reference evidence="2 3" key="1">
    <citation type="journal article" date="1998" name="Science">
        <title>Genome sequence of the nematode C. elegans: a platform for investigating biology.</title>
        <authorList>
            <consortium name="The C. elegans sequencing consortium"/>
            <person name="Sulson J.E."/>
            <person name="Waterston R."/>
        </authorList>
    </citation>
    <scope>NUCLEOTIDE SEQUENCE [LARGE SCALE GENOMIC DNA]</scope>
    <source>
        <strain evidence="2 3">Bristol N2</strain>
    </source>
</reference>
<dbReference type="KEGG" id="cel:CELE_F41D3.7"/>
<dbReference type="PaxDb" id="6239-F41D3.7"/>
<keyword evidence="1" id="KW-1133">Transmembrane helix</keyword>
<proteinExistence type="predicted"/>
<evidence type="ECO:0000313" key="4">
    <source>
        <dbReference type="WormBase" id="F41D3.7"/>
    </source>
</evidence>
<evidence type="ECO:0000313" key="2">
    <source>
        <dbReference type="EMBL" id="CAB04378.1"/>
    </source>
</evidence>
<evidence type="ECO:0000256" key="1">
    <source>
        <dbReference type="SAM" id="Phobius"/>
    </source>
</evidence>
<dbReference type="AGR" id="WB:WBGene00009612"/>
<dbReference type="InParanoid" id="O45511"/>
<dbReference type="GeneID" id="185607"/>
<dbReference type="RefSeq" id="NP_493096.1">
    <property type="nucleotide sequence ID" value="NM_060695.1"/>
</dbReference>
<gene>
    <name evidence="2" type="ORF">CELE_F41D3.7</name>
    <name evidence="2 4" type="ORF">F41D3.7</name>
</gene>
<protein>
    <submittedName>
        <fullName evidence="2">GALNT3</fullName>
    </submittedName>
</protein>
<dbReference type="Bgee" id="WBGene00009612">
    <property type="expression patterns" value="Expressed in larva and 1 other cell type or tissue"/>
</dbReference>
<sequence length="106" mass="11918">MMWPRRPKCSNDSTAVLVFVLVIFFVYTLMTYNEAQKENFKDLEGIEMSEGRMNNATLKLLEGIDVTEAVTTVTSEVKADLKIAIVVDDLCPVDSNKSIEWVSPRG</sequence>
<keyword evidence="3" id="KW-1185">Reference proteome</keyword>
<accession>O45511</accession>
<dbReference type="HOGENOM" id="CLU_2225559_0_0_1"/>